<dbReference type="NCBIfam" id="TIGR01970">
    <property type="entry name" value="DEAH_box_HrpB"/>
    <property type="match status" value="1"/>
</dbReference>
<dbReference type="EMBL" id="SMAK01000009">
    <property type="protein sequence ID" value="TCT08409.1"/>
    <property type="molecule type" value="Genomic_DNA"/>
</dbReference>
<organism evidence="8 9">
    <name type="scientific">Tepidamorphus gemmatus</name>
    <dbReference type="NCBI Taxonomy" id="747076"/>
    <lineage>
        <taxon>Bacteria</taxon>
        <taxon>Pseudomonadati</taxon>
        <taxon>Pseudomonadota</taxon>
        <taxon>Alphaproteobacteria</taxon>
        <taxon>Hyphomicrobiales</taxon>
        <taxon>Tepidamorphaceae</taxon>
        <taxon>Tepidamorphus</taxon>
    </lineage>
</organism>
<evidence type="ECO:0000259" key="7">
    <source>
        <dbReference type="PROSITE" id="PS51194"/>
    </source>
</evidence>
<evidence type="ECO:0000256" key="5">
    <source>
        <dbReference type="SAM" id="MobiDB-lite"/>
    </source>
</evidence>
<dbReference type="InterPro" id="IPR010225">
    <property type="entry name" value="HrpB"/>
</dbReference>
<dbReference type="RefSeq" id="WP_132807334.1">
    <property type="nucleotide sequence ID" value="NZ_SMAK01000009.1"/>
</dbReference>
<dbReference type="Pfam" id="PF00271">
    <property type="entry name" value="Helicase_C"/>
    <property type="match status" value="1"/>
</dbReference>
<dbReference type="SMART" id="SM00847">
    <property type="entry name" value="HA2"/>
    <property type="match status" value="1"/>
</dbReference>
<evidence type="ECO:0000313" key="9">
    <source>
        <dbReference type="Proteomes" id="UP000295678"/>
    </source>
</evidence>
<reference evidence="8 9" key="1">
    <citation type="submission" date="2019-03" db="EMBL/GenBank/DDBJ databases">
        <title>Genomic Encyclopedia of Type Strains, Phase IV (KMG-IV): sequencing the most valuable type-strain genomes for metagenomic binning, comparative biology and taxonomic classification.</title>
        <authorList>
            <person name="Goeker M."/>
        </authorList>
    </citation>
    <scope>NUCLEOTIDE SEQUENCE [LARGE SCALE GENOMIC DNA]</scope>
    <source>
        <strain evidence="8 9">DSM 19345</strain>
    </source>
</reference>
<dbReference type="InterPro" id="IPR027417">
    <property type="entry name" value="P-loop_NTPase"/>
</dbReference>
<proteinExistence type="predicted"/>
<dbReference type="InterPro" id="IPR014001">
    <property type="entry name" value="Helicase_ATP-bd"/>
</dbReference>
<dbReference type="InterPro" id="IPR007502">
    <property type="entry name" value="Helicase-assoc_dom"/>
</dbReference>
<feature type="compositionally biased region" description="Basic residues" evidence="5">
    <location>
        <begin position="828"/>
        <end position="838"/>
    </location>
</feature>
<feature type="domain" description="Helicase C-terminal" evidence="7">
    <location>
        <begin position="203"/>
        <end position="369"/>
    </location>
</feature>
<dbReference type="InterPro" id="IPR011545">
    <property type="entry name" value="DEAD/DEAH_box_helicase_dom"/>
</dbReference>
<dbReference type="SUPFAM" id="SSF52540">
    <property type="entry name" value="P-loop containing nucleoside triphosphate hydrolases"/>
    <property type="match status" value="1"/>
</dbReference>
<dbReference type="InterPro" id="IPR049614">
    <property type="entry name" value="HrpB_DEXH"/>
</dbReference>
<gene>
    <name evidence="8" type="ORF">EDC22_10985</name>
</gene>
<dbReference type="GO" id="GO:0003676">
    <property type="term" value="F:nucleic acid binding"/>
    <property type="evidence" value="ECO:0007669"/>
    <property type="project" value="InterPro"/>
</dbReference>
<protein>
    <submittedName>
        <fullName evidence="8">ATP-dependent helicase HrpB</fullName>
    </submittedName>
</protein>
<dbReference type="Proteomes" id="UP000295678">
    <property type="component" value="Unassembled WGS sequence"/>
</dbReference>
<dbReference type="PIRSF" id="PIRSF005496">
    <property type="entry name" value="ATP_hel_hrpB"/>
    <property type="match status" value="1"/>
</dbReference>
<feature type="domain" description="Helicase ATP-binding" evidence="6">
    <location>
        <begin position="14"/>
        <end position="177"/>
    </location>
</feature>
<dbReference type="Pfam" id="PF08482">
    <property type="entry name" value="HrpB_C"/>
    <property type="match status" value="1"/>
</dbReference>
<keyword evidence="3 8" id="KW-0347">Helicase</keyword>
<keyword evidence="4" id="KW-0067">ATP-binding</keyword>
<sequence length="838" mass="89938">MTDLPIEAVLPELEAALADHSAAVLEAPPGAGKTTRVPLALLEAPWLAGRRIVMLEPRRLAARAAAQRMADMLGEAVGETVGYRTRLDSVVGRTTRIEVVTEGILTRRLQSDPGLEGVGLVIFDEFHERSLQADLGLALTLEVTSLRDDLKLLVMSATLDGSAVAALLGGAPVIRTQGRSFPVETRHLRRPPRDRFVPAMAEAVRRALADTDGDMLVFLPGEGEIRRLAALIAEAGLPESADVMPLYGALDRAAQDAAIRPSAGGRRKVVLATSIAETSLTIDGVRVVIDGGLSRRARFDPVSAMSRLETVPVSRAAAEQRRGRAGRTAPGVCYRLWSLAEERGLVAYDRPEILDADLAPLALELAQWGVRDASTLAWLDPPPEAALAQARDLLRLLGAVDSDGGITAHGRAMARLGAHPRLAHMLLAAQEHGEAAIACEIAALIEERDILVGSGCACDADLRTRIEILRHGARGGLPAGARLDEGARRRALLAARAWRRRLGVEASADPAGAAGRISMLAYPDRIAQQRGGIGRFRLAGGRGASLPPEDPLAGEALLAVATVGGGEADARIRLAVPIVRQEIESAFADRIIEADEIAYDARADRVTAHRLRRFMAIVLDERPIERPDQDAVARALSAAVAARGIGRLPWSEEARQLRARVALLRRISDGMDWPDLSDEALAATIGDWLAPHLVGVTRLADLSRLDLATILASGLDWEARRRLDDLAPTHLEVPSGSRLRLDYCAGEIPVLAVKLQEMFGATETPRIAGGRVPVLVHLLSPAGRPVQITSDLATFWRDGYRQVKAEMKGRYPKHPWPDDPLTAAPTARTKRVLASRGG</sequence>
<dbReference type="SMART" id="SM00487">
    <property type="entry name" value="DEXDc"/>
    <property type="match status" value="1"/>
</dbReference>
<dbReference type="Pfam" id="PF00270">
    <property type="entry name" value="DEAD"/>
    <property type="match status" value="1"/>
</dbReference>
<dbReference type="OrthoDB" id="9805617at2"/>
<dbReference type="InterPro" id="IPR001650">
    <property type="entry name" value="Helicase_C-like"/>
</dbReference>
<accession>A0A4R3M7Z0</accession>
<comment type="caution">
    <text evidence="8">The sequence shown here is derived from an EMBL/GenBank/DDBJ whole genome shotgun (WGS) entry which is preliminary data.</text>
</comment>
<evidence type="ECO:0000313" key="8">
    <source>
        <dbReference type="EMBL" id="TCT08409.1"/>
    </source>
</evidence>
<dbReference type="PROSITE" id="PS51194">
    <property type="entry name" value="HELICASE_CTER"/>
    <property type="match status" value="1"/>
</dbReference>
<dbReference type="FunFam" id="3.40.50.300:FF:002125">
    <property type="entry name" value="ATP-dependent helicase HrpB"/>
    <property type="match status" value="1"/>
</dbReference>
<dbReference type="GO" id="GO:0004386">
    <property type="term" value="F:helicase activity"/>
    <property type="evidence" value="ECO:0007669"/>
    <property type="project" value="UniProtKB-KW"/>
</dbReference>
<dbReference type="PANTHER" id="PTHR43519:SF1">
    <property type="entry name" value="ATP-DEPENDENT RNA HELICASE HRPB"/>
    <property type="match status" value="1"/>
</dbReference>
<keyword evidence="9" id="KW-1185">Reference proteome</keyword>
<dbReference type="CDD" id="cd18791">
    <property type="entry name" value="SF2_C_RHA"/>
    <property type="match status" value="1"/>
</dbReference>
<dbReference type="GO" id="GO:0005524">
    <property type="term" value="F:ATP binding"/>
    <property type="evidence" value="ECO:0007669"/>
    <property type="project" value="UniProtKB-KW"/>
</dbReference>
<dbReference type="PROSITE" id="PS51192">
    <property type="entry name" value="HELICASE_ATP_BIND_1"/>
    <property type="match status" value="1"/>
</dbReference>
<dbReference type="CDD" id="cd17990">
    <property type="entry name" value="DEXHc_HrpB"/>
    <property type="match status" value="1"/>
</dbReference>
<dbReference type="GO" id="GO:0016787">
    <property type="term" value="F:hydrolase activity"/>
    <property type="evidence" value="ECO:0007669"/>
    <property type="project" value="UniProtKB-KW"/>
</dbReference>
<dbReference type="Gene3D" id="1.20.120.1080">
    <property type="match status" value="1"/>
</dbReference>
<name>A0A4R3M7Z0_9HYPH</name>
<dbReference type="SMART" id="SM00490">
    <property type="entry name" value="HELICc"/>
    <property type="match status" value="1"/>
</dbReference>
<evidence type="ECO:0000256" key="3">
    <source>
        <dbReference type="ARBA" id="ARBA00022806"/>
    </source>
</evidence>
<dbReference type="AlphaFoldDB" id="A0A4R3M7Z0"/>
<feature type="region of interest" description="Disordered" evidence="5">
    <location>
        <begin position="811"/>
        <end position="838"/>
    </location>
</feature>
<dbReference type="Gene3D" id="3.40.50.300">
    <property type="entry name" value="P-loop containing nucleotide triphosphate hydrolases"/>
    <property type="match status" value="2"/>
</dbReference>
<keyword evidence="2" id="KW-0378">Hydrolase</keyword>
<evidence type="ECO:0000256" key="1">
    <source>
        <dbReference type="ARBA" id="ARBA00022741"/>
    </source>
</evidence>
<evidence type="ECO:0000259" key="6">
    <source>
        <dbReference type="PROSITE" id="PS51192"/>
    </source>
</evidence>
<evidence type="ECO:0000256" key="4">
    <source>
        <dbReference type="ARBA" id="ARBA00022840"/>
    </source>
</evidence>
<keyword evidence="1" id="KW-0547">Nucleotide-binding</keyword>
<dbReference type="InterPro" id="IPR013689">
    <property type="entry name" value="RNA_helicase_ATP-dep_HrpB_C"/>
</dbReference>
<dbReference type="PANTHER" id="PTHR43519">
    <property type="entry name" value="ATP-DEPENDENT RNA HELICASE HRPB"/>
    <property type="match status" value="1"/>
</dbReference>
<evidence type="ECO:0000256" key="2">
    <source>
        <dbReference type="ARBA" id="ARBA00022801"/>
    </source>
</evidence>